<feature type="coiled-coil region" evidence="1">
    <location>
        <begin position="6"/>
        <end position="33"/>
    </location>
</feature>
<evidence type="ECO:0000313" key="2">
    <source>
        <dbReference type="EMBL" id="CAI6357170.1"/>
    </source>
</evidence>
<comment type="caution">
    <text evidence="2">The sequence shown here is derived from an EMBL/GenBank/DDBJ whole genome shotgun (WGS) entry which is preliminary data.</text>
</comment>
<gene>
    <name evidence="2" type="ORF">MEUPH1_LOCUS12824</name>
</gene>
<evidence type="ECO:0000313" key="3">
    <source>
        <dbReference type="Proteomes" id="UP001160148"/>
    </source>
</evidence>
<dbReference type="Proteomes" id="UP001160148">
    <property type="component" value="Unassembled WGS sequence"/>
</dbReference>
<evidence type="ECO:0000256" key="1">
    <source>
        <dbReference type="SAM" id="Coils"/>
    </source>
</evidence>
<protein>
    <submittedName>
        <fullName evidence="2">Uncharacterized protein</fullName>
    </submittedName>
</protein>
<keyword evidence="3" id="KW-1185">Reference proteome</keyword>
<name>A0AAV0WMP3_9HEMI</name>
<dbReference type="EMBL" id="CARXXK010000002">
    <property type="protein sequence ID" value="CAI6357170.1"/>
    <property type="molecule type" value="Genomic_DNA"/>
</dbReference>
<sequence>MTNPPKTDLKAEHTQLKEKINVLKNKVEILECSESPAHSSSPFAQMLREDTQRELYVNNVLVHGFSEPSSSSYHQRIDDYKTTLEQILGHHKNIIPNSAMNFIHLGKVRPDHVHRLKIIFLSKEDQISFLRGCNEAKLNSSEFPVSFLDCQRKTAYERGLTTVIPNSNVGLSQVKLFYK</sequence>
<proteinExistence type="predicted"/>
<organism evidence="2 3">
    <name type="scientific">Macrosiphum euphorbiae</name>
    <name type="common">potato aphid</name>
    <dbReference type="NCBI Taxonomy" id="13131"/>
    <lineage>
        <taxon>Eukaryota</taxon>
        <taxon>Metazoa</taxon>
        <taxon>Ecdysozoa</taxon>
        <taxon>Arthropoda</taxon>
        <taxon>Hexapoda</taxon>
        <taxon>Insecta</taxon>
        <taxon>Pterygota</taxon>
        <taxon>Neoptera</taxon>
        <taxon>Paraneoptera</taxon>
        <taxon>Hemiptera</taxon>
        <taxon>Sternorrhyncha</taxon>
        <taxon>Aphidomorpha</taxon>
        <taxon>Aphidoidea</taxon>
        <taxon>Aphididae</taxon>
        <taxon>Macrosiphini</taxon>
        <taxon>Macrosiphum</taxon>
    </lineage>
</organism>
<dbReference type="AlphaFoldDB" id="A0AAV0WMP3"/>
<reference evidence="2 3" key="1">
    <citation type="submission" date="2023-01" db="EMBL/GenBank/DDBJ databases">
        <authorList>
            <person name="Whitehead M."/>
        </authorList>
    </citation>
    <scope>NUCLEOTIDE SEQUENCE [LARGE SCALE GENOMIC DNA]</scope>
</reference>
<keyword evidence="1" id="KW-0175">Coiled coil</keyword>
<accession>A0AAV0WMP3</accession>